<evidence type="ECO:0000313" key="7">
    <source>
        <dbReference type="Proteomes" id="UP000727962"/>
    </source>
</evidence>
<dbReference type="GO" id="GO:0008483">
    <property type="term" value="F:transaminase activity"/>
    <property type="evidence" value="ECO:0007669"/>
    <property type="project" value="UniProtKB-KW"/>
</dbReference>
<evidence type="ECO:0000256" key="2">
    <source>
        <dbReference type="ARBA" id="ARBA00022576"/>
    </source>
</evidence>
<dbReference type="PROSITE" id="PS00600">
    <property type="entry name" value="AA_TRANSFER_CLASS_3"/>
    <property type="match status" value="1"/>
</dbReference>
<gene>
    <name evidence="6" type="ORF">HYR64_04900</name>
</gene>
<dbReference type="InterPro" id="IPR049704">
    <property type="entry name" value="Aminotrans_3_PPA_site"/>
</dbReference>
<dbReference type="Pfam" id="PF00202">
    <property type="entry name" value="Aminotran_3"/>
    <property type="match status" value="1"/>
</dbReference>
<dbReference type="SUPFAM" id="SSF53383">
    <property type="entry name" value="PLP-dependent transferases"/>
    <property type="match status" value="1"/>
</dbReference>
<keyword evidence="2 6" id="KW-0032">Aminotransferase</keyword>
<evidence type="ECO:0000256" key="4">
    <source>
        <dbReference type="ARBA" id="ARBA00022898"/>
    </source>
</evidence>
<dbReference type="GO" id="GO:0030170">
    <property type="term" value="F:pyridoxal phosphate binding"/>
    <property type="evidence" value="ECO:0007669"/>
    <property type="project" value="InterPro"/>
</dbReference>
<protein>
    <submittedName>
        <fullName evidence="6">Aspartate aminotransferase family protein</fullName>
    </submittedName>
</protein>
<dbReference type="Gene3D" id="3.90.1150.10">
    <property type="entry name" value="Aspartate Aminotransferase, domain 1"/>
    <property type="match status" value="1"/>
</dbReference>
<keyword evidence="3" id="KW-0808">Transferase</keyword>
<dbReference type="InterPro" id="IPR005814">
    <property type="entry name" value="Aminotrans_3"/>
</dbReference>
<evidence type="ECO:0000256" key="3">
    <source>
        <dbReference type="ARBA" id="ARBA00022679"/>
    </source>
</evidence>
<reference evidence="6" key="1">
    <citation type="submission" date="2020-07" db="EMBL/GenBank/DDBJ databases">
        <title>Huge and variable diversity of episymbiotic CPR bacteria and DPANN archaea in groundwater ecosystems.</title>
        <authorList>
            <person name="He C.Y."/>
            <person name="Keren R."/>
            <person name="Whittaker M."/>
            <person name="Farag I.F."/>
            <person name="Doudna J."/>
            <person name="Cate J.H.D."/>
            <person name="Banfield J.F."/>
        </authorList>
    </citation>
    <scope>NUCLEOTIDE SEQUENCE</scope>
    <source>
        <strain evidence="6">NC_groundwater_17_Pr7_B-0.1um_64_12</strain>
    </source>
</reference>
<dbReference type="InterPro" id="IPR050103">
    <property type="entry name" value="Class-III_PLP-dep_AT"/>
</dbReference>
<evidence type="ECO:0000313" key="6">
    <source>
        <dbReference type="EMBL" id="MBI1756430.1"/>
    </source>
</evidence>
<dbReference type="GO" id="GO:0042802">
    <property type="term" value="F:identical protein binding"/>
    <property type="evidence" value="ECO:0007669"/>
    <property type="project" value="TreeGrafter"/>
</dbReference>
<dbReference type="InterPro" id="IPR015421">
    <property type="entry name" value="PyrdxlP-dep_Trfase_major"/>
</dbReference>
<dbReference type="PIRSF" id="PIRSF000521">
    <property type="entry name" value="Transaminase_4ab_Lys_Orn"/>
    <property type="match status" value="1"/>
</dbReference>
<dbReference type="PANTHER" id="PTHR11986">
    <property type="entry name" value="AMINOTRANSFERASE CLASS III"/>
    <property type="match status" value="1"/>
</dbReference>
<evidence type="ECO:0000256" key="5">
    <source>
        <dbReference type="RuleBase" id="RU003560"/>
    </source>
</evidence>
<sequence length="418" mass="44503">MDPDKLFEDVFEKYCAHFNPGLARLVTFAGFGIEMEAEGCIITDHEGRRFIDCLGGYGTFALGHRHPKVVEAVKRQLDSLALSGKAFLTKQVADLAAKLAEITPEGLEYCFFCNSGTEAVEAALKFAKATTGRSRFVSTEGSYHGKTIGALSVTGREKYRKPFEPLLPGVAFVPYGDAAAAVAAIDDKTAAMIVEPVQGEGGIIVPPDGYLRELRKACDAHGALLIADEVQSGLGRSGYLFACEHDGISPDLMPLAKSLGGGVMPLGVVIGTQAVWDAVFGPNPLAHTSTFGGNALACAAGLAALEVLLSENLTERSRVLGAKMKAAFEEVARRHADLVLEVRGRGLMIGVEFRMDEVGEIVVAQLMKHGVCVAYALNNPRVLRFEPPLIIGEDLVAQVVEALDSALSETESLLAELV</sequence>
<name>A0A931LX26_FIMGI</name>
<dbReference type="FunFam" id="3.40.640.10:FF:000004">
    <property type="entry name" value="Acetylornithine aminotransferase"/>
    <property type="match status" value="1"/>
</dbReference>
<dbReference type="Proteomes" id="UP000727962">
    <property type="component" value="Unassembled WGS sequence"/>
</dbReference>
<comment type="caution">
    <text evidence="6">The sequence shown here is derived from an EMBL/GenBank/DDBJ whole genome shotgun (WGS) entry which is preliminary data.</text>
</comment>
<proteinExistence type="inferred from homology"/>
<organism evidence="6 7">
    <name type="scientific">Fimbriimonas ginsengisoli</name>
    <dbReference type="NCBI Taxonomy" id="1005039"/>
    <lineage>
        <taxon>Bacteria</taxon>
        <taxon>Bacillati</taxon>
        <taxon>Armatimonadota</taxon>
        <taxon>Fimbriimonadia</taxon>
        <taxon>Fimbriimonadales</taxon>
        <taxon>Fimbriimonadaceae</taxon>
        <taxon>Fimbriimonas</taxon>
    </lineage>
</organism>
<evidence type="ECO:0000256" key="1">
    <source>
        <dbReference type="ARBA" id="ARBA00001933"/>
    </source>
</evidence>
<dbReference type="CDD" id="cd00610">
    <property type="entry name" value="OAT_like"/>
    <property type="match status" value="1"/>
</dbReference>
<dbReference type="EMBL" id="JACOSL010000031">
    <property type="protein sequence ID" value="MBI1756430.1"/>
    <property type="molecule type" value="Genomic_DNA"/>
</dbReference>
<comment type="cofactor">
    <cofactor evidence="1">
        <name>pyridoxal 5'-phosphate</name>
        <dbReference type="ChEBI" id="CHEBI:597326"/>
    </cofactor>
</comment>
<dbReference type="InterPro" id="IPR015424">
    <property type="entry name" value="PyrdxlP-dep_Trfase"/>
</dbReference>
<dbReference type="InterPro" id="IPR015422">
    <property type="entry name" value="PyrdxlP-dep_Trfase_small"/>
</dbReference>
<dbReference type="AlphaFoldDB" id="A0A931LX26"/>
<accession>A0A931LX26</accession>
<dbReference type="PANTHER" id="PTHR11986:SF79">
    <property type="entry name" value="ACETYLORNITHINE AMINOTRANSFERASE, MITOCHONDRIAL"/>
    <property type="match status" value="1"/>
</dbReference>
<dbReference type="Gene3D" id="3.40.640.10">
    <property type="entry name" value="Type I PLP-dependent aspartate aminotransferase-like (Major domain)"/>
    <property type="match status" value="1"/>
</dbReference>
<keyword evidence="4 5" id="KW-0663">Pyridoxal phosphate</keyword>
<comment type="similarity">
    <text evidence="5">Belongs to the class-III pyridoxal-phosphate-dependent aminotransferase family.</text>
</comment>